<sequence>CGRRLLQDSQGNWFAAARQDADEDKGRT</sequence>
<dbReference type="AlphaFoldDB" id="A0A0F9JI70"/>
<gene>
    <name evidence="1" type="ORF">LCGC14_1525780</name>
</gene>
<accession>A0A0F9JI70</accession>
<comment type="caution">
    <text evidence="1">The sequence shown here is derived from an EMBL/GenBank/DDBJ whole genome shotgun (WGS) entry which is preliminary data.</text>
</comment>
<evidence type="ECO:0000313" key="1">
    <source>
        <dbReference type="EMBL" id="KKM62041.1"/>
    </source>
</evidence>
<protein>
    <submittedName>
        <fullName evidence="1">Uncharacterized protein</fullName>
    </submittedName>
</protein>
<feature type="non-terminal residue" evidence="1">
    <location>
        <position position="1"/>
    </location>
</feature>
<dbReference type="EMBL" id="LAZR01011375">
    <property type="protein sequence ID" value="KKM62041.1"/>
    <property type="molecule type" value="Genomic_DNA"/>
</dbReference>
<name>A0A0F9JI70_9ZZZZ</name>
<organism evidence="1">
    <name type="scientific">marine sediment metagenome</name>
    <dbReference type="NCBI Taxonomy" id="412755"/>
    <lineage>
        <taxon>unclassified sequences</taxon>
        <taxon>metagenomes</taxon>
        <taxon>ecological metagenomes</taxon>
    </lineage>
</organism>
<proteinExistence type="predicted"/>
<reference evidence="1" key="1">
    <citation type="journal article" date="2015" name="Nature">
        <title>Complex archaea that bridge the gap between prokaryotes and eukaryotes.</title>
        <authorList>
            <person name="Spang A."/>
            <person name="Saw J.H."/>
            <person name="Jorgensen S.L."/>
            <person name="Zaremba-Niedzwiedzka K."/>
            <person name="Martijn J."/>
            <person name="Lind A.E."/>
            <person name="van Eijk R."/>
            <person name="Schleper C."/>
            <person name="Guy L."/>
            <person name="Ettema T.J."/>
        </authorList>
    </citation>
    <scope>NUCLEOTIDE SEQUENCE</scope>
</reference>